<evidence type="ECO:0000256" key="7">
    <source>
        <dbReference type="ARBA" id="ARBA00023136"/>
    </source>
</evidence>
<dbReference type="PANTHER" id="PTHR31658:SF0">
    <property type="entry name" value="CONSERVED OLIGOMERIC GOLGI COMPLEX SUBUNIT 1"/>
    <property type="match status" value="1"/>
</dbReference>
<evidence type="ECO:0000256" key="5">
    <source>
        <dbReference type="ARBA" id="ARBA00022927"/>
    </source>
</evidence>
<dbReference type="PANTHER" id="PTHR31658">
    <property type="entry name" value="CONSERVED OLIGOMERIC GOLGI COMPLEX SUBUNIT 1"/>
    <property type="match status" value="1"/>
</dbReference>
<dbReference type="GO" id="GO:0006891">
    <property type="term" value="P:intra-Golgi vesicle-mediated transport"/>
    <property type="evidence" value="ECO:0007669"/>
    <property type="project" value="InterPro"/>
</dbReference>
<accession>A0A7R9PHW4</accession>
<sequence>MPEQNLLDTNVDKLFESLSIGKINDVRKKIQSEVERKKHELRIIVGERYRDLIEAADTISDMKKTAEGVISHIEEMSVKCQQLQLRQLYGFKADSAHIKFSSLSQHKNLYATAVQIKILVDIPEQIWSALEQEDFILAAQLFLFARHISTGLQLQGSTEGGIDSQKVVQWFPVIVRQWSTISHFLHTILEGCQRTLQSHQLSPQEASSCLSTLVLLEGLTSVELLSKFLELRTQALQQVLPSDQHVSVKVCISTSLRLLVQTIMLLHACFYEEEGGENASQSELGMVWKQLRNLVGNDAPPSIELVDVKDSVVYKFLSPLVHEFRPSTSKPLEPVSPDEMRDHVTRWLKWVQVFVQQGVTSLLALVSSVRGLQAIREEAVGVVVIEGWDDICQHLLLSQGPHLWANYFQPLVTQRAKTIISSHWEAALADLHDKLRRAADDVGCDKSSQPEHDLRWFVCNNDLPREDIKSRGLLMKVMGYTPCVEKLCSALDVQLEKLLQDMQYYVCDHTSTDTGELQVHLQNCSVENVNRLVEHIKSEYLSQSEENSAVLMAHLLQALCELCPNLHKCFSPSLDIKSLSNCHSVNVVILVSTALTLNQQRYKTRLDQQRDTNPLLPRESSKWQEACQLLRQESLQAWQVWQHIHSQRLTSLCKNKLNPSCQLANLLDSAPQWEVISIKEEAEEGRSIQSDIRVPSQPSLPLQGVLSAAAQMINCVAPHTVPRKIHQDIVEHLMSDLLESYKGVSQEGSLCQSQALQYLLDVKYLTMLLLPRDHKIICIVPTPLVDPSDVTGDKLFQPSFTPVPIVGVRKPGLGTAKQVIIKGLYEENTQDVVTQVFIQGSNSTPWVIRLHNCMSNKNLISMPAHNNITLTPTCSQQAQNR</sequence>
<organism evidence="8">
    <name type="scientific">Timema genevievae</name>
    <name type="common">Walking stick</name>
    <dbReference type="NCBI Taxonomy" id="629358"/>
    <lineage>
        <taxon>Eukaryota</taxon>
        <taxon>Metazoa</taxon>
        <taxon>Ecdysozoa</taxon>
        <taxon>Arthropoda</taxon>
        <taxon>Hexapoda</taxon>
        <taxon>Insecta</taxon>
        <taxon>Pterygota</taxon>
        <taxon>Neoptera</taxon>
        <taxon>Polyneoptera</taxon>
        <taxon>Phasmatodea</taxon>
        <taxon>Timematodea</taxon>
        <taxon>Timematoidea</taxon>
        <taxon>Timematidae</taxon>
        <taxon>Timema</taxon>
    </lineage>
</organism>
<proteinExistence type="inferred from homology"/>
<dbReference type="AlphaFoldDB" id="A0A7R9PHW4"/>
<comment type="similarity">
    <text evidence="2">Belongs to the COG1 family.</text>
</comment>
<evidence type="ECO:0000256" key="4">
    <source>
        <dbReference type="ARBA" id="ARBA00022448"/>
    </source>
</evidence>
<evidence type="ECO:0000256" key="2">
    <source>
        <dbReference type="ARBA" id="ARBA00006653"/>
    </source>
</evidence>
<evidence type="ECO:0000313" key="8">
    <source>
        <dbReference type="EMBL" id="CAD7587553.1"/>
    </source>
</evidence>
<name>A0A7R9PHW4_TIMGE</name>
<dbReference type="GO" id="GO:0000139">
    <property type="term" value="C:Golgi membrane"/>
    <property type="evidence" value="ECO:0007669"/>
    <property type="project" value="UniProtKB-SubCell"/>
</dbReference>
<keyword evidence="4" id="KW-0813">Transport</keyword>
<dbReference type="Pfam" id="PF08700">
    <property type="entry name" value="VPS51_Exo84_N"/>
    <property type="match status" value="1"/>
</dbReference>
<protein>
    <recommendedName>
        <fullName evidence="3">Conserved oligomeric Golgi complex subunit 1</fullName>
    </recommendedName>
</protein>
<evidence type="ECO:0000256" key="1">
    <source>
        <dbReference type="ARBA" id="ARBA00004395"/>
    </source>
</evidence>
<dbReference type="GO" id="GO:0017119">
    <property type="term" value="C:Golgi transport complex"/>
    <property type="evidence" value="ECO:0007669"/>
    <property type="project" value="InterPro"/>
</dbReference>
<evidence type="ECO:0000256" key="6">
    <source>
        <dbReference type="ARBA" id="ARBA00023034"/>
    </source>
</evidence>
<dbReference type="InterPro" id="IPR033370">
    <property type="entry name" value="COG1"/>
</dbReference>
<keyword evidence="6" id="KW-0333">Golgi apparatus</keyword>
<gene>
    <name evidence="8" type="ORF">TGEB3V08_LOCUS1734</name>
</gene>
<dbReference type="GO" id="GO:0015031">
    <property type="term" value="P:protein transport"/>
    <property type="evidence" value="ECO:0007669"/>
    <property type="project" value="UniProtKB-KW"/>
</dbReference>
<dbReference type="EMBL" id="OE839519">
    <property type="protein sequence ID" value="CAD7587553.1"/>
    <property type="molecule type" value="Genomic_DNA"/>
</dbReference>
<keyword evidence="5" id="KW-0653">Protein transport</keyword>
<evidence type="ECO:0000256" key="3">
    <source>
        <dbReference type="ARBA" id="ARBA00020978"/>
    </source>
</evidence>
<reference evidence="8" key="1">
    <citation type="submission" date="2020-11" db="EMBL/GenBank/DDBJ databases">
        <authorList>
            <person name="Tran Van P."/>
        </authorList>
    </citation>
    <scope>NUCLEOTIDE SEQUENCE</scope>
</reference>
<keyword evidence="7" id="KW-0472">Membrane</keyword>
<comment type="subcellular location">
    <subcellularLocation>
        <location evidence="1">Golgi apparatus membrane</location>
        <topology evidence="1">Peripheral membrane protein</topology>
    </subcellularLocation>
</comment>